<keyword evidence="6" id="KW-0418">Kinase</keyword>
<keyword evidence="3" id="KW-0067">ATP-binding</keyword>
<feature type="binding site" evidence="3">
    <location>
        <position position="25"/>
    </location>
    <ligand>
        <name>ATP</name>
        <dbReference type="ChEBI" id="CHEBI:30616"/>
    </ligand>
</feature>
<keyword evidence="5" id="KW-0472">Membrane</keyword>
<feature type="binding site" evidence="3">
    <location>
        <position position="73"/>
    </location>
    <ligand>
        <name>ATP</name>
        <dbReference type="ChEBI" id="CHEBI:30616"/>
    </ligand>
</feature>
<evidence type="ECO:0000256" key="5">
    <source>
        <dbReference type="SAM" id="Phobius"/>
    </source>
</evidence>
<dbReference type="CDD" id="cd14265">
    <property type="entry name" value="UDPK_IM_like"/>
    <property type="match status" value="1"/>
</dbReference>
<dbReference type="GO" id="GO:0005524">
    <property type="term" value="F:ATP binding"/>
    <property type="evidence" value="ECO:0007669"/>
    <property type="project" value="UniProtKB-KW"/>
</dbReference>
<evidence type="ECO:0000256" key="3">
    <source>
        <dbReference type="PIRSR" id="PIRSR600829-3"/>
    </source>
</evidence>
<evidence type="ECO:0000313" key="6">
    <source>
        <dbReference type="EMBL" id="RAI74792.1"/>
    </source>
</evidence>
<keyword evidence="6" id="KW-0808">Transferase</keyword>
<sequence length="126" mass="13724">MIDFRKVIRSFRFAGQGILDLFRFENNAKVHLLIAGLVVAAGLYLQLNRTEWAIILTQVGLVWAAEAFNTAIEKLCDFVSPGRHPQIKAIKDLSSGAVLILAITAVVVGLIILGGRLLDIISLGNQ</sequence>
<feature type="binding site" evidence="4">
    <location>
        <position position="25"/>
    </location>
    <ligand>
        <name>a divalent metal cation</name>
        <dbReference type="ChEBI" id="CHEBI:60240"/>
    </ligand>
</feature>
<dbReference type="OrthoDB" id="1493837at2"/>
<feature type="binding site" evidence="2">
    <location>
        <position position="66"/>
    </location>
    <ligand>
        <name>substrate</name>
    </ligand>
</feature>
<accession>A0A327NHR5</accession>
<evidence type="ECO:0000256" key="4">
    <source>
        <dbReference type="PIRSR" id="PIRSR600829-4"/>
    </source>
</evidence>
<gene>
    <name evidence="6" type="ORF">HMF3257_12010</name>
</gene>
<dbReference type="AlphaFoldDB" id="A0A327NHR5"/>
<dbReference type="GO" id="GO:0016020">
    <property type="term" value="C:membrane"/>
    <property type="evidence" value="ECO:0007669"/>
    <property type="project" value="InterPro"/>
</dbReference>
<keyword evidence="3" id="KW-0547">Nucleotide-binding</keyword>
<dbReference type="GO" id="GO:0008654">
    <property type="term" value="P:phospholipid biosynthetic process"/>
    <property type="evidence" value="ECO:0007669"/>
    <property type="project" value="InterPro"/>
</dbReference>
<evidence type="ECO:0000256" key="1">
    <source>
        <dbReference type="PIRSR" id="PIRSR600829-1"/>
    </source>
</evidence>
<proteinExistence type="predicted"/>
<dbReference type="PANTHER" id="PTHR34299">
    <property type="entry name" value="DIACYLGLYCEROL KINASE"/>
    <property type="match status" value="1"/>
</dbReference>
<evidence type="ECO:0000313" key="7">
    <source>
        <dbReference type="Proteomes" id="UP000249016"/>
    </source>
</evidence>
<comment type="caution">
    <text evidence="6">The sequence shown here is derived from an EMBL/GenBank/DDBJ whole genome shotgun (WGS) entry which is preliminary data.</text>
</comment>
<dbReference type="Proteomes" id="UP000249016">
    <property type="component" value="Unassembled WGS sequence"/>
</dbReference>
<keyword evidence="4" id="KW-0479">Metal-binding</keyword>
<dbReference type="Pfam" id="PF01219">
    <property type="entry name" value="DAGK_prokar"/>
    <property type="match status" value="1"/>
</dbReference>
<feature type="binding site" evidence="3">
    <location>
        <begin position="91"/>
        <end position="92"/>
    </location>
    <ligand>
        <name>ATP</name>
        <dbReference type="ChEBI" id="CHEBI:30616"/>
    </ligand>
</feature>
<dbReference type="GO" id="GO:0046872">
    <property type="term" value="F:metal ion binding"/>
    <property type="evidence" value="ECO:0007669"/>
    <property type="project" value="UniProtKB-KW"/>
</dbReference>
<keyword evidence="7" id="KW-1185">Reference proteome</keyword>
<dbReference type="Gene3D" id="1.10.3830.10">
    <property type="entry name" value="Diacylglycerol kinase (DAGK) domain"/>
    <property type="match status" value="1"/>
</dbReference>
<feature type="binding site" evidence="4">
    <location>
        <position position="73"/>
    </location>
    <ligand>
        <name>a divalent metal cation</name>
        <dbReference type="ChEBI" id="CHEBI:60240"/>
    </ligand>
</feature>
<feature type="active site" description="Proton acceptor" evidence="1">
    <location>
        <position position="66"/>
    </location>
</feature>
<name>A0A327NHR5_9BACT</name>
<dbReference type="PANTHER" id="PTHR34299:SF1">
    <property type="entry name" value="DIACYLGLYCEROL KINASE"/>
    <property type="match status" value="1"/>
</dbReference>
<dbReference type="EMBL" id="QLII01000001">
    <property type="protein sequence ID" value="RAI74792.1"/>
    <property type="molecule type" value="Genomic_DNA"/>
</dbReference>
<dbReference type="GO" id="GO:0016301">
    <property type="term" value="F:kinase activity"/>
    <property type="evidence" value="ECO:0007669"/>
    <property type="project" value="UniProtKB-KW"/>
</dbReference>
<feature type="transmembrane region" description="Helical" evidence="5">
    <location>
        <begin position="93"/>
        <end position="113"/>
    </location>
</feature>
<dbReference type="InterPro" id="IPR000829">
    <property type="entry name" value="DAGK"/>
</dbReference>
<dbReference type="RefSeq" id="WP_111342408.1">
    <property type="nucleotide sequence ID" value="NZ_QLII01000001.1"/>
</dbReference>
<feature type="binding site" evidence="2">
    <location>
        <position position="95"/>
    </location>
    <ligand>
        <name>substrate</name>
    </ligand>
</feature>
<protein>
    <submittedName>
        <fullName evidence="6">Diacylglycerol kinase family protein</fullName>
    </submittedName>
</protein>
<organism evidence="6 7">
    <name type="scientific">Spirosoma telluris</name>
    <dbReference type="NCBI Taxonomy" id="2183553"/>
    <lineage>
        <taxon>Bacteria</taxon>
        <taxon>Pseudomonadati</taxon>
        <taxon>Bacteroidota</taxon>
        <taxon>Cytophagia</taxon>
        <taxon>Cytophagales</taxon>
        <taxon>Cytophagaceae</taxon>
        <taxon>Spirosoma</taxon>
    </lineage>
</organism>
<reference evidence="6 7" key="1">
    <citation type="submission" date="2018-06" db="EMBL/GenBank/DDBJ databases">
        <title>Spirosoma sp. HMF3257 Genome sequencing and assembly.</title>
        <authorList>
            <person name="Kang H."/>
            <person name="Cha I."/>
            <person name="Kim H."/>
            <person name="Kang J."/>
            <person name="Joh K."/>
        </authorList>
    </citation>
    <scope>NUCLEOTIDE SEQUENCE [LARGE SCALE GENOMIC DNA]</scope>
    <source>
        <strain evidence="6 7">HMF3257</strain>
    </source>
</reference>
<keyword evidence="5" id="KW-1133">Transmembrane helix</keyword>
<dbReference type="InterPro" id="IPR033717">
    <property type="entry name" value="UDPK"/>
</dbReference>
<evidence type="ECO:0000256" key="2">
    <source>
        <dbReference type="PIRSR" id="PIRSR600829-2"/>
    </source>
</evidence>
<comment type="cofactor">
    <cofactor evidence="4">
        <name>Mg(2+)</name>
        <dbReference type="ChEBI" id="CHEBI:18420"/>
    </cofactor>
    <text evidence="4">Mn(2+), Zn(2+), Cd(2+) and Co(2+) support activity to lesser extents.</text>
</comment>
<keyword evidence="4" id="KW-0460">Magnesium</keyword>
<keyword evidence="5" id="KW-0812">Transmembrane</keyword>